<feature type="transmembrane region" description="Helical" evidence="5">
    <location>
        <begin position="203"/>
        <end position="224"/>
    </location>
</feature>
<keyword evidence="3 5" id="KW-1133">Transmembrane helix</keyword>
<evidence type="ECO:0000256" key="5">
    <source>
        <dbReference type="RuleBase" id="RU361157"/>
    </source>
</evidence>
<keyword evidence="4 5" id="KW-0472">Membrane</keyword>
<dbReference type="PANTHER" id="PTHR43229">
    <property type="entry name" value="NODULATION PROTEIN J"/>
    <property type="match status" value="1"/>
</dbReference>
<organism evidence="7">
    <name type="scientific">uncultured Thermomicrobiales bacterium</name>
    <dbReference type="NCBI Taxonomy" id="1645740"/>
    <lineage>
        <taxon>Bacteria</taxon>
        <taxon>Pseudomonadati</taxon>
        <taxon>Thermomicrobiota</taxon>
        <taxon>Thermomicrobia</taxon>
        <taxon>Thermomicrobiales</taxon>
        <taxon>environmental samples</taxon>
    </lineage>
</organism>
<keyword evidence="5" id="KW-1003">Cell membrane</keyword>
<dbReference type="InterPro" id="IPR047817">
    <property type="entry name" value="ABC2_TM_bact-type"/>
</dbReference>
<dbReference type="PANTHER" id="PTHR43229:SF6">
    <property type="entry name" value="ABC-TYPE MULTIDRUG TRANSPORT SYSTEM, PERMEASE COMPONENT"/>
    <property type="match status" value="1"/>
</dbReference>
<feature type="transmembrane region" description="Helical" evidence="5">
    <location>
        <begin position="264"/>
        <end position="282"/>
    </location>
</feature>
<sequence>MASSHPAPGPPTVPGPVPGILTQPVARAHWLMELIAAWGFVQRNYYLTKRYLGWELVWLAYSTANVMSIGFIGAGVNEVGGGANTQALTTFLLVGALLWSYLSMLFDILSETVMWERWEGTIEYTFMSPASRTTHLLGTGIYAVVYGILRSVVMLGVIALFFDLDLSGANYLGAILVLAVASISLIGFGLVGSVMPLLSPEKGVQVTFIYASVLLLISGVYYPIDVLPGWMQALAVVSPVYYALEGIRATLIDGESIGSQWGNLWPLLVMGVVAIPAGIWIFQAGERFAKRTGRLKRSG</sequence>
<dbReference type="AlphaFoldDB" id="A0A6J4U954"/>
<accession>A0A6J4U954</accession>
<dbReference type="GO" id="GO:0043190">
    <property type="term" value="C:ATP-binding cassette (ABC) transporter complex"/>
    <property type="evidence" value="ECO:0007669"/>
    <property type="project" value="InterPro"/>
</dbReference>
<keyword evidence="2 5" id="KW-0812">Transmembrane</keyword>
<feature type="transmembrane region" description="Helical" evidence="5">
    <location>
        <begin position="168"/>
        <end position="191"/>
    </location>
</feature>
<keyword evidence="5" id="KW-0813">Transport</keyword>
<dbReference type="InterPro" id="IPR000412">
    <property type="entry name" value="ABC_2_transport"/>
</dbReference>
<proteinExistence type="inferred from homology"/>
<evidence type="ECO:0000313" key="7">
    <source>
        <dbReference type="EMBL" id="CAA9543693.1"/>
    </source>
</evidence>
<evidence type="ECO:0000256" key="2">
    <source>
        <dbReference type="ARBA" id="ARBA00022692"/>
    </source>
</evidence>
<dbReference type="PROSITE" id="PS51012">
    <property type="entry name" value="ABC_TM2"/>
    <property type="match status" value="1"/>
</dbReference>
<feature type="domain" description="ABC transmembrane type-2" evidence="6">
    <location>
        <begin position="56"/>
        <end position="285"/>
    </location>
</feature>
<feature type="transmembrane region" description="Helical" evidence="5">
    <location>
        <begin position="88"/>
        <end position="109"/>
    </location>
</feature>
<gene>
    <name evidence="7" type="ORF">AVDCRST_MAG49-1219</name>
</gene>
<feature type="transmembrane region" description="Helical" evidence="5">
    <location>
        <begin position="53"/>
        <end position="76"/>
    </location>
</feature>
<name>A0A6J4U954_9BACT</name>
<comment type="similarity">
    <text evidence="5">Belongs to the ABC-2 integral membrane protein family.</text>
</comment>
<dbReference type="InterPro" id="IPR013525">
    <property type="entry name" value="ABC2_TM"/>
</dbReference>
<dbReference type="PRINTS" id="PR00164">
    <property type="entry name" value="ABC2TRNSPORT"/>
</dbReference>
<dbReference type="InterPro" id="IPR051784">
    <property type="entry name" value="Nod_factor_ABC_transporter"/>
</dbReference>
<comment type="subcellular location">
    <subcellularLocation>
        <location evidence="5">Cell membrane</location>
        <topology evidence="5">Multi-pass membrane protein</topology>
    </subcellularLocation>
    <subcellularLocation>
        <location evidence="1">Membrane</location>
        <topology evidence="1">Multi-pass membrane protein</topology>
    </subcellularLocation>
</comment>
<evidence type="ECO:0000256" key="3">
    <source>
        <dbReference type="ARBA" id="ARBA00022989"/>
    </source>
</evidence>
<evidence type="ECO:0000259" key="6">
    <source>
        <dbReference type="PROSITE" id="PS51012"/>
    </source>
</evidence>
<dbReference type="GO" id="GO:0140359">
    <property type="term" value="F:ABC-type transporter activity"/>
    <property type="evidence" value="ECO:0007669"/>
    <property type="project" value="InterPro"/>
</dbReference>
<dbReference type="EMBL" id="CADCWG010000068">
    <property type="protein sequence ID" value="CAA9543693.1"/>
    <property type="molecule type" value="Genomic_DNA"/>
</dbReference>
<feature type="transmembrane region" description="Helical" evidence="5">
    <location>
        <begin position="136"/>
        <end position="162"/>
    </location>
</feature>
<dbReference type="Pfam" id="PF01061">
    <property type="entry name" value="ABC2_membrane"/>
    <property type="match status" value="1"/>
</dbReference>
<reference evidence="7" key="1">
    <citation type="submission" date="2020-02" db="EMBL/GenBank/DDBJ databases">
        <authorList>
            <person name="Meier V. D."/>
        </authorList>
    </citation>
    <scope>NUCLEOTIDE SEQUENCE</scope>
    <source>
        <strain evidence="7">AVDCRST_MAG49</strain>
    </source>
</reference>
<protein>
    <recommendedName>
        <fullName evidence="5">Transport permease protein</fullName>
    </recommendedName>
</protein>
<evidence type="ECO:0000256" key="4">
    <source>
        <dbReference type="ARBA" id="ARBA00023136"/>
    </source>
</evidence>
<evidence type="ECO:0000256" key="1">
    <source>
        <dbReference type="ARBA" id="ARBA00004141"/>
    </source>
</evidence>